<evidence type="ECO:0000259" key="2">
    <source>
        <dbReference type="Pfam" id="PF13742"/>
    </source>
</evidence>
<accession>A0A1L3GRQ3</accession>
<keyword evidence="1" id="KW-0812">Transmembrane</keyword>
<organism evidence="3 4">
    <name type="scientific">Syntrophotalea acetylenivorans</name>
    <dbReference type="NCBI Taxonomy" id="1842532"/>
    <lineage>
        <taxon>Bacteria</taxon>
        <taxon>Pseudomonadati</taxon>
        <taxon>Thermodesulfobacteriota</taxon>
        <taxon>Desulfuromonadia</taxon>
        <taxon>Desulfuromonadales</taxon>
        <taxon>Syntrophotaleaceae</taxon>
        <taxon>Syntrophotalea</taxon>
    </lineage>
</organism>
<evidence type="ECO:0000313" key="3">
    <source>
        <dbReference type="EMBL" id="APG28338.1"/>
    </source>
</evidence>
<dbReference type="KEGG" id="pef:A7E78_11045"/>
<feature type="domain" description="OB-fold nucleic acid binding" evidence="2">
    <location>
        <begin position="80"/>
        <end position="147"/>
    </location>
</feature>
<evidence type="ECO:0000256" key="1">
    <source>
        <dbReference type="SAM" id="Phobius"/>
    </source>
</evidence>
<protein>
    <recommendedName>
        <fullName evidence="2">OB-fold nucleic acid binding domain-containing protein</fullName>
    </recommendedName>
</protein>
<sequence>MSTIEKLGAIGSIASIVGLVVTIYSCNPKSNTIPLNETKSFDFSKGGISLDLNLTEYFEKLRSYQDNFALRDQFLETVKDRTVIWSGPVTDIQKSNNGQIYITIKNEQGYGELAFFIFPENYEFIRFTLGKGQKVLCQGTIKEHHNESPVLVGHSLVNKETQQSNQPDRK</sequence>
<dbReference type="PROSITE" id="PS51257">
    <property type="entry name" value="PROKAR_LIPOPROTEIN"/>
    <property type="match status" value="1"/>
</dbReference>
<dbReference type="Pfam" id="PF13742">
    <property type="entry name" value="tRNA_anti_2"/>
    <property type="match status" value="1"/>
</dbReference>
<evidence type="ECO:0000313" key="4">
    <source>
        <dbReference type="Proteomes" id="UP000182517"/>
    </source>
</evidence>
<feature type="transmembrane region" description="Helical" evidence="1">
    <location>
        <begin position="7"/>
        <end position="25"/>
    </location>
</feature>
<dbReference type="AlphaFoldDB" id="A0A1L3GRQ3"/>
<gene>
    <name evidence="3" type="ORF">A7E78_11045</name>
</gene>
<proteinExistence type="predicted"/>
<dbReference type="GO" id="GO:0003676">
    <property type="term" value="F:nucleic acid binding"/>
    <property type="evidence" value="ECO:0007669"/>
    <property type="project" value="InterPro"/>
</dbReference>
<name>A0A1L3GRQ3_9BACT</name>
<dbReference type="InterPro" id="IPR025824">
    <property type="entry name" value="OB-fold_nuc-bd_dom"/>
</dbReference>
<keyword evidence="1" id="KW-1133">Transmembrane helix</keyword>
<dbReference type="Proteomes" id="UP000182517">
    <property type="component" value="Chromosome"/>
</dbReference>
<reference evidence="3 4" key="1">
    <citation type="journal article" date="2017" name="Genome Announc.">
        <title>Complete Genome Sequences of Two Acetylene-Fermenting Pelobacter acetylenicus Strains.</title>
        <authorList>
            <person name="Sutton J.M."/>
            <person name="Baesman S.M."/>
            <person name="Fierst J.L."/>
            <person name="Poret-Peterson A.T."/>
            <person name="Oremland R.S."/>
            <person name="Dunlap D.S."/>
            <person name="Akob D.M."/>
        </authorList>
    </citation>
    <scope>NUCLEOTIDE SEQUENCE [LARGE SCALE GENOMIC DNA]</scope>
    <source>
        <strain evidence="3 4">SFB93</strain>
    </source>
</reference>
<dbReference type="STRING" id="1842532.A7E78_11045"/>
<dbReference type="EMBL" id="CP015519">
    <property type="protein sequence ID" value="APG28338.1"/>
    <property type="molecule type" value="Genomic_DNA"/>
</dbReference>
<keyword evidence="1" id="KW-0472">Membrane</keyword>
<keyword evidence="4" id="KW-1185">Reference proteome</keyword>